<evidence type="ECO:0000256" key="1">
    <source>
        <dbReference type="ARBA" id="ARBA00004651"/>
    </source>
</evidence>
<evidence type="ECO:0000256" key="5">
    <source>
        <dbReference type="ARBA" id="ARBA00023122"/>
    </source>
</evidence>
<name>A0ABT7QNC0_9GAMM</name>
<dbReference type="PROSITE" id="PS51371">
    <property type="entry name" value="CBS"/>
    <property type="match status" value="2"/>
</dbReference>
<dbReference type="PANTHER" id="PTHR22777:SF32">
    <property type="entry name" value="UPF0053 INNER MEMBRANE PROTEIN YFJD"/>
    <property type="match status" value="1"/>
</dbReference>
<comment type="caution">
    <text evidence="8">The sequence shown here is derived from an EMBL/GenBank/DDBJ whole genome shotgun (WGS) entry which is preliminary data.</text>
</comment>
<evidence type="ECO:0000256" key="3">
    <source>
        <dbReference type="ARBA" id="ARBA00022475"/>
    </source>
</evidence>
<comment type="subcellular location">
    <subcellularLocation>
        <location evidence="1">Cell membrane</location>
        <topology evidence="1">Multi-pass membrane protein</topology>
    </subcellularLocation>
</comment>
<accession>A0ABT7QNC0</accession>
<dbReference type="SUPFAM" id="SSF54631">
    <property type="entry name" value="CBS-domain pair"/>
    <property type="match status" value="1"/>
</dbReference>
<dbReference type="PANTHER" id="PTHR22777">
    <property type="entry name" value="HEMOLYSIN-RELATED"/>
    <property type="match status" value="1"/>
</dbReference>
<evidence type="ECO:0000259" key="7">
    <source>
        <dbReference type="PROSITE" id="PS51371"/>
    </source>
</evidence>
<protein>
    <submittedName>
        <fullName evidence="8">CBS domain-containing protein</fullName>
    </submittedName>
</protein>
<dbReference type="InterPro" id="IPR005170">
    <property type="entry name" value="Transptr-assoc_dom"/>
</dbReference>
<dbReference type="Gene3D" id="3.30.465.10">
    <property type="match status" value="1"/>
</dbReference>
<evidence type="ECO:0000313" key="8">
    <source>
        <dbReference type="EMBL" id="MDM5148205.1"/>
    </source>
</evidence>
<reference evidence="8" key="2">
    <citation type="journal article" date="2023" name="Microbiome">
        <title>Synthase-selected sorting approach identifies a beta-lactone synthase in a nudibranch symbiotic bacterium.</title>
        <authorList>
            <person name="Dzunkova M."/>
            <person name="La Clair J.J."/>
            <person name="Tyml T."/>
            <person name="Doud D."/>
            <person name="Schulz F."/>
            <person name="Piquer-Esteban S."/>
            <person name="Porcel Sanchis D."/>
            <person name="Osborn A."/>
            <person name="Robinson D."/>
            <person name="Louie K.B."/>
            <person name="Bowen B.P."/>
            <person name="Bowers R.M."/>
            <person name="Lee J."/>
            <person name="Arnau V."/>
            <person name="Diaz-Villanueva W."/>
            <person name="Stepanauskas R."/>
            <person name="Gosliner T."/>
            <person name="Date S.V."/>
            <person name="Northen T.R."/>
            <person name="Cheng J.F."/>
            <person name="Burkart M.D."/>
            <person name="Woyke T."/>
        </authorList>
    </citation>
    <scope>NUCLEOTIDE SEQUENCE</scope>
    <source>
        <strain evidence="8">Df01</strain>
    </source>
</reference>
<gene>
    <name evidence="8" type="ORF">NQX30_07525</name>
</gene>
<dbReference type="CDD" id="cd04590">
    <property type="entry name" value="CBS_pair_CorC_HlyC_assoc"/>
    <property type="match status" value="1"/>
</dbReference>
<dbReference type="Gene3D" id="3.10.580.10">
    <property type="entry name" value="CBS-domain"/>
    <property type="match status" value="1"/>
</dbReference>
<dbReference type="SUPFAM" id="SSF56176">
    <property type="entry name" value="FAD-binding/transporter-associated domain-like"/>
    <property type="match status" value="1"/>
</dbReference>
<dbReference type="SMART" id="SM01091">
    <property type="entry name" value="CorC_HlyC"/>
    <property type="match status" value="1"/>
</dbReference>
<dbReference type="InterPro" id="IPR016169">
    <property type="entry name" value="FAD-bd_PCMH_sub2"/>
</dbReference>
<evidence type="ECO:0000256" key="4">
    <source>
        <dbReference type="ARBA" id="ARBA00022737"/>
    </source>
</evidence>
<keyword evidence="9" id="KW-1185">Reference proteome</keyword>
<dbReference type="InterPro" id="IPR044751">
    <property type="entry name" value="Ion_transp-like_CBS"/>
</dbReference>
<evidence type="ECO:0000256" key="6">
    <source>
        <dbReference type="PROSITE-ProRule" id="PRU00703"/>
    </source>
</evidence>
<comment type="similarity">
    <text evidence="2">Belongs to the UPF0053 family.</text>
</comment>
<feature type="domain" description="CBS" evidence="7">
    <location>
        <begin position="127"/>
        <end position="184"/>
    </location>
</feature>
<feature type="domain" description="CBS" evidence="7">
    <location>
        <begin position="63"/>
        <end position="124"/>
    </location>
</feature>
<sequence length="276" mass="31504">MNENAPVWRKQLLRLFGTNLESKQALLEHLRNLQHTNNFFDEREMEMIEGVLSMDKWEIRDVMIAKNDIVGLSVNDTYERAVDVVRKNAHSRYPVFENDGDHVCGIFLAKDLIRYIGAPENFSLRRTMRKPVFESVSRRLDTLLEVFLKRQLHMVVAIDEHELPAGIVTIEDVLEKIVGEIQDEFDDEDDEPATSTPDGAIIIKGAMSVEEFNAQLNADFPEDGADTIAGWLAAELGHLPAAGYRHTTHGWLFEVIEADDRRIYTLKVISADVRNE</sequence>
<dbReference type="EMBL" id="JANQAO010000005">
    <property type="protein sequence ID" value="MDM5148205.1"/>
    <property type="molecule type" value="Genomic_DNA"/>
</dbReference>
<keyword evidence="4" id="KW-0677">Repeat</keyword>
<dbReference type="Pfam" id="PF03471">
    <property type="entry name" value="CorC_HlyC"/>
    <property type="match status" value="1"/>
</dbReference>
<dbReference type="Pfam" id="PF00571">
    <property type="entry name" value="CBS"/>
    <property type="match status" value="2"/>
</dbReference>
<dbReference type="InterPro" id="IPR000644">
    <property type="entry name" value="CBS_dom"/>
</dbReference>
<dbReference type="InterPro" id="IPR036318">
    <property type="entry name" value="FAD-bd_PCMH-like_sf"/>
</dbReference>
<keyword evidence="5 6" id="KW-0129">CBS domain</keyword>
<keyword evidence="3" id="KW-0472">Membrane</keyword>
<evidence type="ECO:0000313" key="9">
    <source>
        <dbReference type="Proteomes" id="UP001168167"/>
    </source>
</evidence>
<dbReference type="Proteomes" id="UP001168167">
    <property type="component" value="Unassembled WGS sequence"/>
</dbReference>
<reference evidence="8" key="1">
    <citation type="submission" date="2022-08" db="EMBL/GenBank/DDBJ databases">
        <authorList>
            <person name="Dzunkova M."/>
            <person name="La Clair J."/>
            <person name="Tyml T."/>
            <person name="Doud D."/>
            <person name="Schulz F."/>
            <person name="Piquer S."/>
            <person name="Porcel Sanchis D."/>
            <person name="Osborn A."/>
            <person name="Robinson D."/>
            <person name="Louie K.B."/>
            <person name="Bowen B.P."/>
            <person name="Bowers R."/>
            <person name="Lee J."/>
            <person name="Arnau Llombart V."/>
            <person name="Diaz Villanueva W."/>
            <person name="Gosliner T."/>
            <person name="Northen T."/>
            <person name="Cheng J.-F."/>
            <person name="Burkart M.D."/>
            <person name="Woyke T."/>
        </authorList>
    </citation>
    <scope>NUCLEOTIDE SEQUENCE</scope>
    <source>
        <strain evidence="8">Df01</strain>
    </source>
</reference>
<proteinExistence type="inferred from homology"/>
<keyword evidence="3" id="KW-1003">Cell membrane</keyword>
<organism evidence="8 9">
    <name type="scientific">Candidatus Doriopsillibacter californiensis</name>
    <dbReference type="NCBI Taxonomy" id="2970740"/>
    <lineage>
        <taxon>Bacteria</taxon>
        <taxon>Pseudomonadati</taxon>
        <taxon>Pseudomonadota</taxon>
        <taxon>Gammaproteobacteria</taxon>
        <taxon>Candidatus Tethybacterales</taxon>
        <taxon>Candidatus Persebacteraceae</taxon>
        <taxon>Candidatus Doriopsillibacter</taxon>
    </lineage>
</organism>
<dbReference type="InterPro" id="IPR046342">
    <property type="entry name" value="CBS_dom_sf"/>
</dbReference>
<evidence type="ECO:0000256" key="2">
    <source>
        <dbReference type="ARBA" id="ARBA00006337"/>
    </source>
</evidence>